<dbReference type="RefSeq" id="WP_168307743.1">
    <property type="nucleotide sequence ID" value="NZ_JABFCN010000014.1"/>
</dbReference>
<dbReference type="EMBL" id="JABFCN010000014">
    <property type="protein sequence ID" value="NNU36563.1"/>
    <property type="molecule type" value="Genomic_DNA"/>
</dbReference>
<name>A0A7Y3S3V6_9HYPH</name>
<keyword evidence="1" id="KW-0418">Kinase</keyword>
<reference evidence="1 2" key="1">
    <citation type="submission" date="2020-02" db="EMBL/GenBank/DDBJ databases">
        <authorList>
            <person name="Sun Q."/>
        </authorList>
    </citation>
    <scope>NUCLEOTIDE SEQUENCE [LARGE SCALE GENOMIC DNA]</scope>
    <source>
        <strain evidence="1 2">CCBAU 03386</strain>
    </source>
</reference>
<dbReference type="InterPro" id="IPR027417">
    <property type="entry name" value="P-loop_NTPase"/>
</dbReference>
<dbReference type="InterPro" id="IPR052922">
    <property type="entry name" value="Cytidylate_Kinase-2"/>
</dbReference>
<proteinExistence type="predicted"/>
<evidence type="ECO:0000313" key="1">
    <source>
        <dbReference type="EMBL" id="NNU36563.1"/>
    </source>
</evidence>
<keyword evidence="2" id="KW-1185">Reference proteome</keyword>
<comment type="caution">
    <text evidence="1">The sequence shown here is derived from an EMBL/GenBank/DDBJ whole genome shotgun (WGS) entry which is preliminary data.</text>
</comment>
<dbReference type="PANTHER" id="PTHR37816">
    <property type="entry name" value="YALI0E33011P"/>
    <property type="match status" value="1"/>
</dbReference>
<dbReference type="AlphaFoldDB" id="A0A7Y3S3V6"/>
<evidence type="ECO:0000313" key="2">
    <source>
        <dbReference type="Proteomes" id="UP000519972"/>
    </source>
</evidence>
<gene>
    <name evidence="1" type="ORF">G9X64_08725</name>
</gene>
<dbReference type="GO" id="GO:0016301">
    <property type="term" value="F:kinase activity"/>
    <property type="evidence" value="ECO:0007669"/>
    <property type="project" value="UniProtKB-KW"/>
</dbReference>
<protein>
    <submittedName>
        <fullName evidence="1">Adenylate kinase</fullName>
    </submittedName>
</protein>
<dbReference type="Proteomes" id="UP000519972">
    <property type="component" value="Unassembled WGS sequence"/>
</dbReference>
<dbReference type="PANTHER" id="PTHR37816:SF1">
    <property type="entry name" value="TOXIN"/>
    <property type="match status" value="1"/>
</dbReference>
<sequence>MTRTAIVGNGGGGKSTLAREIASAFGTPHTEIDKLLWQEGWVETPPEVYERQHATVIAENRWVIDGLGRLDLIPQRLGRATEIILIDMPLWMHFWLAAERQISWVRGALEHTPGGLSAMPPTEALFQAIWEVERSWMPKIRALCSEAEERGKAVTRLASVEEINAFAAKIRGD</sequence>
<dbReference type="SUPFAM" id="SSF52540">
    <property type="entry name" value="P-loop containing nucleoside triphosphate hydrolases"/>
    <property type="match status" value="1"/>
</dbReference>
<accession>A0A7Y3S3V6</accession>
<keyword evidence="1" id="KW-0808">Transferase</keyword>
<organism evidence="1 2">
    <name type="scientific">Rhizobium sophorae</name>
    <dbReference type="NCBI Taxonomy" id="1535242"/>
    <lineage>
        <taxon>Bacteria</taxon>
        <taxon>Pseudomonadati</taxon>
        <taxon>Pseudomonadota</taxon>
        <taxon>Alphaproteobacteria</taxon>
        <taxon>Hyphomicrobiales</taxon>
        <taxon>Rhizobiaceae</taxon>
        <taxon>Rhizobium/Agrobacterium group</taxon>
        <taxon>Rhizobium</taxon>
    </lineage>
</organism>
<dbReference type="Gene3D" id="3.40.50.300">
    <property type="entry name" value="P-loop containing nucleotide triphosphate hydrolases"/>
    <property type="match status" value="1"/>
</dbReference>